<dbReference type="Proteomes" id="UP000091897">
    <property type="component" value="Chromosome"/>
</dbReference>
<keyword evidence="3" id="KW-1185">Reference proteome</keyword>
<feature type="compositionally biased region" description="Basic and acidic residues" evidence="1">
    <location>
        <begin position="106"/>
        <end position="115"/>
    </location>
</feature>
<evidence type="ECO:0008006" key="4">
    <source>
        <dbReference type="Google" id="ProtNLM"/>
    </source>
</evidence>
<evidence type="ECO:0000313" key="2">
    <source>
        <dbReference type="EMBL" id="ANN67447.1"/>
    </source>
</evidence>
<dbReference type="SUPFAM" id="SSF56399">
    <property type="entry name" value="ADP-ribosylation"/>
    <property type="match status" value="1"/>
</dbReference>
<feature type="compositionally biased region" description="Low complexity" evidence="1">
    <location>
        <begin position="118"/>
        <end position="141"/>
    </location>
</feature>
<name>A0ABN4R2D1_9BORD</name>
<reference evidence="2 3" key="1">
    <citation type="submission" date="2016-06" db="EMBL/GenBank/DDBJ databases">
        <title>Complete genome sequences of Bordetella bronchialis and Bordetella flabilis.</title>
        <authorList>
            <person name="LiPuma J.J."/>
            <person name="Spilker T."/>
        </authorList>
    </citation>
    <scope>NUCLEOTIDE SEQUENCE [LARGE SCALE GENOMIC DNA]</scope>
    <source>
        <strain evidence="2 3">AU3182</strain>
    </source>
</reference>
<evidence type="ECO:0000313" key="3">
    <source>
        <dbReference type="Proteomes" id="UP000091897"/>
    </source>
</evidence>
<evidence type="ECO:0000256" key="1">
    <source>
        <dbReference type="SAM" id="MobiDB-lite"/>
    </source>
</evidence>
<sequence>MRFNAEDDFSPFGLGGINAYTYCAGDPVNHSDPSGHMGIWGDIIAASIEDAAREQRESTLREAGTYQEAKRRYADDLWKYLQGPMEAQGASTPSHGAPPPPFAFDSWHEQTKKDSIGPARAQAAAATPPAATSPAATPPAAGTSQVRRPRRPQGRGLGFELYKARVAASVAAAIPQEELTFALILKHVRAQSYRYLDLESIERQTMDRFVTILKAHNIRASALRDYTPGVVFTRFGYRNEFLPYGLIGSDIQKGKNVQANIERLHWLGFTLTGQQA</sequence>
<feature type="region of interest" description="Disordered" evidence="1">
    <location>
        <begin position="86"/>
        <end position="154"/>
    </location>
</feature>
<protein>
    <recommendedName>
        <fullName evidence="4">RHS repeat-associated core domain-containing protein</fullName>
    </recommendedName>
</protein>
<gene>
    <name evidence="2" type="ORF">BAU06_15085</name>
</gene>
<proteinExistence type="predicted"/>
<accession>A0ABN4R2D1</accession>
<organism evidence="2 3">
    <name type="scientific">Bordetella bronchialis</name>
    <dbReference type="NCBI Taxonomy" id="463025"/>
    <lineage>
        <taxon>Bacteria</taxon>
        <taxon>Pseudomonadati</taxon>
        <taxon>Pseudomonadota</taxon>
        <taxon>Betaproteobacteria</taxon>
        <taxon>Burkholderiales</taxon>
        <taxon>Alcaligenaceae</taxon>
        <taxon>Bordetella</taxon>
    </lineage>
</organism>
<dbReference type="EMBL" id="CP016170">
    <property type="protein sequence ID" value="ANN67447.1"/>
    <property type="molecule type" value="Genomic_DNA"/>
</dbReference>